<feature type="region of interest" description="Disordered" evidence="1">
    <location>
        <begin position="32"/>
        <end position="68"/>
    </location>
</feature>
<feature type="compositionally biased region" description="Polar residues" evidence="1">
    <location>
        <begin position="34"/>
        <end position="50"/>
    </location>
</feature>
<evidence type="ECO:0000313" key="3">
    <source>
        <dbReference type="Proteomes" id="UP000625711"/>
    </source>
</evidence>
<proteinExistence type="predicted"/>
<accession>A0A834MHH0</accession>
<keyword evidence="3" id="KW-1185">Reference proteome</keyword>
<evidence type="ECO:0000256" key="1">
    <source>
        <dbReference type="SAM" id="MobiDB-lite"/>
    </source>
</evidence>
<evidence type="ECO:0000313" key="2">
    <source>
        <dbReference type="EMBL" id="KAF7284051.1"/>
    </source>
</evidence>
<dbReference type="AlphaFoldDB" id="A0A834MHH0"/>
<dbReference type="Proteomes" id="UP000625711">
    <property type="component" value="Unassembled WGS sequence"/>
</dbReference>
<dbReference type="EMBL" id="JAACXV010000084">
    <property type="protein sequence ID" value="KAF7284051.1"/>
    <property type="molecule type" value="Genomic_DNA"/>
</dbReference>
<comment type="caution">
    <text evidence="2">The sequence shown here is derived from an EMBL/GenBank/DDBJ whole genome shotgun (WGS) entry which is preliminary data.</text>
</comment>
<sequence>MQKDNIHSSPSTGTVCYLTTPALRGIIDIKNDSETNPIQTSPNGPTSSDTWRIPSIEGARDKPSSGGTVRGVPDACTPYFHGNSAFLLHIYDWEASWVLFAFRYQKGIRIVTFEGRFTIYLSLVSSVQNQLLRYWVFFFPFLAESLGKVVFIRLSYIDYDIWTLRHLKIRLFILRNRFVGREK</sequence>
<protein>
    <submittedName>
        <fullName evidence="2">Uncharacterized protein</fullName>
    </submittedName>
</protein>
<gene>
    <name evidence="2" type="ORF">GWI33_022670</name>
</gene>
<organism evidence="2 3">
    <name type="scientific">Rhynchophorus ferrugineus</name>
    <name type="common">Red palm weevil</name>
    <name type="synonym">Curculio ferrugineus</name>
    <dbReference type="NCBI Taxonomy" id="354439"/>
    <lineage>
        <taxon>Eukaryota</taxon>
        <taxon>Metazoa</taxon>
        <taxon>Ecdysozoa</taxon>
        <taxon>Arthropoda</taxon>
        <taxon>Hexapoda</taxon>
        <taxon>Insecta</taxon>
        <taxon>Pterygota</taxon>
        <taxon>Neoptera</taxon>
        <taxon>Endopterygota</taxon>
        <taxon>Coleoptera</taxon>
        <taxon>Polyphaga</taxon>
        <taxon>Cucujiformia</taxon>
        <taxon>Curculionidae</taxon>
        <taxon>Dryophthorinae</taxon>
        <taxon>Rhynchophorus</taxon>
    </lineage>
</organism>
<reference evidence="2" key="1">
    <citation type="submission" date="2020-08" db="EMBL/GenBank/DDBJ databases">
        <title>Genome sequencing and assembly of the red palm weevil Rhynchophorus ferrugineus.</title>
        <authorList>
            <person name="Dias G.B."/>
            <person name="Bergman C.M."/>
            <person name="Manee M."/>
        </authorList>
    </citation>
    <scope>NUCLEOTIDE SEQUENCE</scope>
    <source>
        <strain evidence="2">AA-2017</strain>
        <tissue evidence="2">Whole larva</tissue>
    </source>
</reference>
<name>A0A834MHH0_RHYFE</name>